<keyword evidence="5 8" id="KW-1133">Transmembrane helix</keyword>
<dbReference type="InterPro" id="IPR036259">
    <property type="entry name" value="MFS_trans_sf"/>
</dbReference>
<evidence type="ECO:0000256" key="8">
    <source>
        <dbReference type="SAM" id="Phobius"/>
    </source>
</evidence>
<accession>A0ABR2YC90</accession>
<feature type="transmembrane region" description="Helical" evidence="8">
    <location>
        <begin position="77"/>
        <end position="98"/>
    </location>
</feature>
<evidence type="ECO:0000256" key="2">
    <source>
        <dbReference type="ARBA" id="ARBA00006595"/>
    </source>
</evidence>
<feature type="transmembrane region" description="Helical" evidence="8">
    <location>
        <begin position="537"/>
        <end position="564"/>
    </location>
</feature>
<feature type="transmembrane region" description="Helical" evidence="8">
    <location>
        <begin position="16"/>
        <end position="39"/>
    </location>
</feature>
<evidence type="ECO:0000256" key="3">
    <source>
        <dbReference type="ARBA" id="ARBA00022448"/>
    </source>
</evidence>
<gene>
    <name evidence="9" type="ORF">WJX75_000204</name>
</gene>
<keyword evidence="10" id="KW-1185">Reference proteome</keyword>
<evidence type="ECO:0000256" key="1">
    <source>
        <dbReference type="ARBA" id="ARBA00004141"/>
    </source>
</evidence>
<evidence type="ECO:0000256" key="6">
    <source>
        <dbReference type="ARBA" id="ARBA00023136"/>
    </source>
</evidence>
<keyword evidence="4 8" id="KW-0812">Transmembrane</keyword>
<dbReference type="PANTHER" id="PTHR20772:SF2">
    <property type="entry name" value="PROTEIN FMP42"/>
    <property type="match status" value="1"/>
</dbReference>
<feature type="transmembrane region" description="Helical" evidence="8">
    <location>
        <begin position="195"/>
        <end position="216"/>
    </location>
</feature>
<feature type="transmembrane region" description="Helical" evidence="8">
    <location>
        <begin position="512"/>
        <end position="531"/>
    </location>
</feature>
<evidence type="ECO:0008006" key="11">
    <source>
        <dbReference type="Google" id="ProtNLM"/>
    </source>
</evidence>
<feature type="region of interest" description="Disordered" evidence="7">
    <location>
        <begin position="321"/>
        <end position="343"/>
    </location>
</feature>
<sequence length="673" mass="72286">MAPGLALPYGFKDAKVLLLIQSIIGDFLQGGLIFGWNALALMLKQQGNYNRNCTQAISDIGREGLNTNCAWQESQLAVLWTVGVFALNFGPVIVGPVLDYVGPKLTAMLGTVLNMVGLILLGCSNTHDFNGLPAGAVILGLAGITFHLSQLHISNLFPRSRGFISSLLVAGFTGCGVIFYLLDLIFVAVGGSRGAYRLIMILYSLVVGLWLGLNFWMMPWHALQVGQVYLWTGSGRFKVMDRKEVERQAVAIRLTALDGGKRAGGNSANGGGAHPANGTAGLADASRQDAGTLHDLENAGHSDEEIDKDMALAYMGLRHAGSAEHNGPDSSDPTWLDRESPPPTVAVINADEEEDIVVHQGQGEVGGNGQREGGVNGGPSEGSYDAPGAALQQLNGIGVGGATARGGGRPPSRDHFVSGEHGVLVFESRRFVELRKQGFWKQFFSAESTGMGIFYTLNVFCIQFYLGTTRLQLEHKGDSAHVVTNIANVVPAFGFIGIPVISWLLDKKGYGVTLAVINLLGVLASIFQAMPSLPFQVVTLIVWCSGRFFLYTSYFTIFGALFGATNFGRMVAIDNSINGIVGLLQFPFTAWALHGLHGNFTAINMIQAALLLPLFIFCYYMYEWETDEANQVPILPNEGEELPCNVKGPRQMREATFLTTLERSLSGAGAMAA</sequence>
<dbReference type="EMBL" id="JALJOT010000016">
    <property type="protein sequence ID" value="KAK9901983.1"/>
    <property type="molecule type" value="Genomic_DNA"/>
</dbReference>
<feature type="region of interest" description="Disordered" evidence="7">
    <location>
        <begin position="361"/>
        <end position="388"/>
    </location>
</feature>
<feature type="transmembrane region" description="Helical" evidence="8">
    <location>
        <begin position="600"/>
        <end position="622"/>
    </location>
</feature>
<feature type="transmembrane region" description="Helical" evidence="8">
    <location>
        <begin position="486"/>
        <end position="505"/>
    </location>
</feature>
<dbReference type="InterPro" id="IPR052599">
    <property type="entry name" value="SLC43A_AATransporter"/>
</dbReference>
<evidence type="ECO:0000313" key="9">
    <source>
        <dbReference type="EMBL" id="KAK9901983.1"/>
    </source>
</evidence>
<reference evidence="9 10" key="1">
    <citation type="journal article" date="2024" name="Nat. Commun.">
        <title>Phylogenomics reveals the evolutionary origins of lichenization in chlorophyte algae.</title>
        <authorList>
            <person name="Puginier C."/>
            <person name="Libourel C."/>
            <person name="Otte J."/>
            <person name="Skaloud P."/>
            <person name="Haon M."/>
            <person name="Grisel S."/>
            <person name="Petersen M."/>
            <person name="Berrin J.G."/>
            <person name="Delaux P.M."/>
            <person name="Dal Grande F."/>
            <person name="Keller J."/>
        </authorList>
    </citation>
    <scope>NUCLEOTIDE SEQUENCE [LARGE SCALE GENOMIC DNA]</scope>
    <source>
        <strain evidence="9 10">SAG 216-7</strain>
    </source>
</reference>
<keyword evidence="6 8" id="KW-0472">Membrane</keyword>
<feature type="compositionally biased region" description="Gly residues" evidence="7">
    <location>
        <begin position="363"/>
        <end position="380"/>
    </location>
</feature>
<protein>
    <recommendedName>
        <fullName evidence="11">MFS general substrate transporter</fullName>
    </recommendedName>
</protein>
<evidence type="ECO:0000256" key="4">
    <source>
        <dbReference type="ARBA" id="ARBA00022692"/>
    </source>
</evidence>
<comment type="similarity">
    <text evidence="2">Belongs to the SLC43A transporter (TC 2.A.1.44) family.</text>
</comment>
<evidence type="ECO:0000313" key="10">
    <source>
        <dbReference type="Proteomes" id="UP001491310"/>
    </source>
</evidence>
<keyword evidence="3" id="KW-0813">Transport</keyword>
<dbReference type="Proteomes" id="UP001491310">
    <property type="component" value="Unassembled WGS sequence"/>
</dbReference>
<feature type="transmembrane region" description="Helical" evidence="8">
    <location>
        <begin position="576"/>
        <end position="594"/>
    </location>
</feature>
<evidence type="ECO:0000256" key="5">
    <source>
        <dbReference type="ARBA" id="ARBA00022989"/>
    </source>
</evidence>
<feature type="transmembrane region" description="Helical" evidence="8">
    <location>
        <begin position="163"/>
        <end position="189"/>
    </location>
</feature>
<dbReference type="CDD" id="cd06174">
    <property type="entry name" value="MFS"/>
    <property type="match status" value="1"/>
</dbReference>
<evidence type="ECO:0000256" key="7">
    <source>
        <dbReference type="SAM" id="MobiDB-lite"/>
    </source>
</evidence>
<name>A0ABR2YC90_9CHLO</name>
<feature type="region of interest" description="Disordered" evidence="7">
    <location>
        <begin position="263"/>
        <end position="285"/>
    </location>
</feature>
<feature type="transmembrane region" description="Helical" evidence="8">
    <location>
        <begin position="443"/>
        <end position="466"/>
    </location>
</feature>
<dbReference type="Gene3D" id="1.20.1250.20">
    <property type="entry name" value="MFS general substrate transporter like domains"/>
    <property type="match status" value="2"/>
</dbReference>
<dbReference type="PANTHER" id="PTHR20772">
    <property type="entry name" value="PROTEIN FMP42"/>
    <property type="match status" value="1"/>
</dbReference>
<organism evidence="9 10">
    <name type="scientific">Coccomyxa subellipsoidea</name>
    <dbReference type="NCBI Taxonomy" id="248742"/>
    <lineage>
        <taxon>Eukaryota</taxon>
        <taxon>Viridiplantae</taxon>
        <taxon>Chlorophyta</taxon>
        <taxon>core chlorophytes</taxon>
        <taxon>Trebouxiophyceae</taxon>
        <taxon>Trebouxiophyceae incertae sedis</taxon>
        <taxon>Coccomyxaceae</taxon>
        <taxon>Coccomyxa</taxon>
    </lineage>
</organism>
<comment type="subcellular location">
    <subcellularLocation>
        <location evidence="1">Membrane</location>
        <topology evidence="1">Multi-pass membrane protein</topology>
    </subcellularLocation>
</comment>
<feature type="transmembrane region" description="Helical" evidence="8">
    <location>
        <begin position="134"/>
        <end position="151"/>
    </location>
</feature>
<dbReference type="SUPFAM" id="SSF103473">
    <property type="entry name" value="MFS general substrate transporter"/>
    <property type="match status" value="1"/>
</dbReference>
<comment type="caution">
    <text evidence="9">The sequence shown here is derived from an EMBL/GenBank/DDBJ whole genome shotgun (WGS) entry which is preliminary data.</text>
</comment>
<proteinExistence type="inferred from homology"/>